<feature type="region of interest" description="Disordered" evidence="8">
    <location>
        <begin position="49"/>
        <end position="119"/>
    </location>
</feature>
<dbReference type="PANTHER" id="PTHR46792:SF2">
    <property type="entry name" value="COILED-COIL DOMAIN-CONTAINING PROTEIN 80"/>
    <property type="match status" value="1"/>
</dbReference>
<feature type="compositionally biased region" description="Basic and acidic residues" evidence="8">
    <location>
        <begin position="405"/>
        <end position="414"/>
    </location>
</feature>
<dbReference type="GO" id="GO:0030198">
    <property type="term" value="P:extracellular matrix organization"/>
    <property type="evidence" value="ECO:0007669"/>
    <property type="project" value="TreeGrafter"/>
</dbReference>
<evidence type="ECO:0000313" key="10">
    <source>
        <dbReference type="EMBL" id="KAG5261615.1"/>
    </source>
</evidence>
<organism evidence="10 11">
    <name type="scientific">Alosa alosa</name>
    <name type="common">allis shad</name>
    <dbReference type="NCBI Taxonomy" id="278164"/>
    <lineage>
        <taxon>Eukaryota</taxon>
        <taxon>Metazoa</taxon>
        <taxon>Chordata</taxon>
        <taxon>Craniata</taxon>
        <taxon>Vertebrata</taxon>
        <taxon>Euteleostomi</taxon>
        <taxon>Actinopterygii</taxon>
        <taxon>Neopterygii</taxon>
        <taxon>Teleostei</taxon>
        <taxon>Clupei</taxon>
        <taxon>Clupeiformes</taxon>
        <taxon>Clupeoidei</taxon>
        <taxon>Clupeidae</taxon>
        <taxon>Alosa</taxon>
    </lineage>
</organism>
<sequence>MLAIAKSISEVLPQADTQLRGMHRQAYRKSSQSQHSDTVIKRHIENIAKSAGGVAGPTTSGNSGPFIKPQGNMSLDPLSTAQAGRVQKNRRPPHPRKVAPTNSASIDHSGPQPGHLTSPARQHLNISASISVLAKFAGRNRLLLISAPRKSDSYYQLLRSQMKAHAYCEMAERHMHQIVVFHQEGEAGGVVRHITKQGAVIEEPLDATLVPQLMDFLKLEKGKFEMVLLKKTLQVEERYPYPVRLEAVYRAVDQAPARRLEKVRQEGFVQTCKESGVAGQVVKSPRSVPKSPKIQLDSNRDDKGALIKSTAISTIGQKTTITSSTTITTPSAPHAVTSTTATALNNDPSNAHRLPSASGMPTVDPFDHLSTKNVQSDSYQPNTITYTPTYNTHKTEFSLDRVHNQSDNNTEHTVSEVTKPSMKLNVSHEKKRQGEGTEKATAINIQDEIIRQKDKISAKKKSLDRFVSYFEKRRRLIVVTAPTEHNRMYKQQRDEYLEHVCEMALRKVSIITIFGPLTNGTMKIDHYHMEQDKPMRGLQDDDLVNHELIMAFRRELGMTHDDFYMVLTDFEIKVKQQYEVPIAMKAVFDYMDTFTSRINEMEQQKKQGVMCKKEDKSRTLENFLSRFRWRRRLFVMSSSSDDEWAYQQQLYTLTSQACNLGLRHMAVLRLVGKERQDASGVLELYPINGSASVEREHLSASLVMDIRNYFQISPESFSMLLVGKDGNVKSWYPSPMWSMSTIYDLVDSMQLRRQEMAIQLSLGMRCPDDEYTHHEGHRDGYHRGYGY</sequence>
<feature type="compositionally biased region" description="Basic and acidic residues" evidence="8">
    <location>
        <begin position="426"/>
        <end position="438"/>
    </location>
</feature>
<feature type="domain" description="DUF4174" evidence="9">
    <location>
        <begin position="468"/>
        <end position="600"/>
    </location>
</feature>
<dbReference type="GO" id="GO:0005604">
    <property type="term" value="C:basement membrane"/>
    <property type="evidence" value="ECO:0007669"/>
    <property type="project" value="TreeGrafter"/>
</dbReference>
<comment type="caution">
    <text evidence="10">The sequence shown here is derived from an EMBL/GenBank/DDBJ whole genome shotgun (WGS) entry which is preliminary data.</text>
</comment>
<dbReference type="Pfam" id="PF13778">
    <property type="entry name" value="DUF4174"/>
    <property type="match status" value="3"/>
</dbReference>
<feature type="compositionally biased region" description="Basic residues" evidence="8">
    <location>
        <begin position="87"/>
        <end position="97"/>
    </location>
</feature>
<comment type="subunit">
    <text evidence="6">Binds to various extracellular matrix proteins.</text>
</comment>
<evidence type="ECO:0000256" key="8">
    <source>
        <dbReference type="SAM" id="MobiDB-lite"/>
    </source>
</evidence>
<keyword evidence="3" id="KW-0272">Extracellular matrix</keyword>
<evidence type="ECO:0000256" key="4">
    <source>
        <dbReference type="ARBA" id="ARBA00022729"/>
    </source>
</evidence>
<dbReference type="Proteomes" id="UP000823561">
    <property type="component" value="Chromosome 23"/>
</dbReference>
<dbReference type="InterPro" id="IPR025232">
    <property type="entry name" value="DUF4174"/>
</dbReference>
<evidence type="ECO:0000256" key="3">
    <source>
        <dbReference type="ARBA" id="ARBA00022530"/>
    </source>
</evidence>
<keyword evidence="2" id="KW-0964">Secreted</keyword>
<dbReference type="GO" id="GO:0010811">
    <property type="term" value="P:positive regulation of cell-substrate adhesion"/>
    <property type="evidence" value="ECO:0007669"/>
    <property type="project" value="TreeGrafter"/>
</dbReference>
<keyword evidence="4" id="KW-0732">Signal</keyword>
<evidence type="ECO:0000256" key="1">
    <source>
        <dbReference type="ARBA" id="ARBA00004498"/>
    </source>
</evidence>
<evidence type="ECO:0000313" key="11">
    <source>
        <dbReference type="Proteomes" id="UP000823561"/>
    </source>
</evidence>
<protein>
    <recommendedName>
        <fullName evidence="7">Coiled-coil domain-containing protein 80</fullName>
    </recommendedName>
</protein>
<dbReference type="AlphaFoldDB" id="A0AAV6FG20"/>
<reference evidence="10" key="1">
    <citation type="submission" date="2020-10" db="EMBL/GenBank/DDBJ databases">
        <title>Chromosome-scale genome assembly of the Allis shad, Alosa alosa.</title>
        <authorList>
            <person name="Margot Z."/>
            <person name="Christophe K."/>
            <person name="Cabau C."/>
            <person name="Louis A."/>
            <person name="Berthelot C."/>
            <person name="Parey E."/>
            <person name="Roest Crollius H."/>
            <person name="Montfort J."/>
            <person name="Robinson-Rechavi M."/>
            <person name="Bucao C."/>
            <person name="Bouchez O."/>
            <person name="Gislard M."/>
            <person name="Lluch J."/>
            <person name="Milhes M."/>
            <person name="Lampietro C."/>
            <person name="Lopez Roques C."/>
            <person name="Donnadieu C."/>
            <person name="Braasch I."/>
            <person name="Desvignes T."/>
            <person name="Postlethwait J."/>
            <person name="Bobe J."/>
            <person name="Guiguen Y."/>
        </authorList>
    </citation>
    <scope>NUCLEOTIDE SEQUENCE</scope>
    <source>
        <strain evidence="10">M-15738</strain>
        <tissue evidence="10">Blood</tissue>
    </source>
</reference>
<evidence type="ECO:0000256" key="6">
    <source>
        <dbReference type="ARBA" id="ARBA00038549"/>
    </source>
</evidence>
<feature type="domain" description="DUF4174" evidence="9">
    <location>
        <begin position="133"/>
        <end position="261"/>
    </location>
</feature>
<dbReference type="EMBL" id="JADWDJ010000023">
    <property type="protein sequence ID" value="KAG5261615.1"/>
    <property type="molecule type" value="Genomic_DNA"/>
</dbReference>
<evidence type="ECO:0000259" key="9">
    <source>
        <dbReference type="Pfam" id="PF13778"/>
    </source>
</evidence>
<evidence type="ECO:0000256" key="7">
    <source>
        <dbReference type="ARBA" id="ARBA00039956"/>
    </source>
</evidence>
<keyword evidence="11" id="KW-1185">Reference proteome</keyword>
<comment type="similarity">
    <text evidence="5">Belongs to the CCDC80 family.</text>
</comment>
<comment type="subcellular location">
    <subcellularLocation>
        <location evidence="1">Secreted</location>
        <location evidence="1">Extracellular space</location>
        <location evidence="1">Extracellular matrix</location>
    </subcellularLocation>
</comment>
<proteinExistence type="inferred from homology"/>
<name>A0AAV6FG20_9TELE</name>
<dbReference type="PANTHER" id="PTHR46792">
    <property type="entry name" value="COILED-COIL DOMAIN-CONTAINING PROTEIN 80"/>
    <property type="match status" value="1"/>
</dbReference>
<evidence type="ECO:0000256" key="2">
    <source>
        <dbReference type="ARBA" id="ARBA00022525"/>
    </source>
</evidence>
<feature type="compositionally biased region" description="Polar residues" evidence="8">
    <location>
        <begin position="71"/>
        <end position="82"/>
    </location>
</feature>
<feature type="region of interest" description="Disordered" evidence="8">
    <location>
        <begin position="405"/>
        <end position="439"/>
    </location>
</feature>
<gene>
    <name evidence="10" type="ORF">AALO_G00286360</name>
</gene>
<accession>A0AAV6FG20</accession>
<feature type="domain" description="DUF4174" evidence="9">
    <location>
        <begin position="623"/>
        <end position="755"/>
    </location>
</feature>
<evidence type="ECO:0000256" key="5">
    <source>
        <dbReference type="ARBA" id="ARBA00038037"/>
    </source>
</evidence>